<reference evidence="5" key="1">
    <citation type="journal article" date="2020" name="mSystems">
        <title>Genome- and Community-Level Interaction Insights into Carbon Utilization and Element Cycling Functions of Hydrothermarchaeota in Hydrothermal Sediment.</title>
        <authorList>
            <person name="Zhou Z."/>
            <person name="Liu Y."/>
            <person name="Xu W."/>
            <person name="Pan J."/>
            <person name="Luo Z.H."/>
            <person name="Li M."/>
        </authorList>
    </citation>
    <scope>NUCLEOTIDE SEQUENCE [LARGE SCALE GENOMIC DNA]</scope>
    <source>
        <strain evidence="4">SpSt-265</strain>
        <strain evidence="5">SpSt-465</strain>
    </source>
</reference>
<dbReference type="GO" id="GO:0097367">
    <property type="term" value="F:carbohydrate derivative binding"/>
    <property type="evidence" value="ECO:0007669"/>
    <property type="project" value="InterPro"/>
</dbReference>
<dbReference type="InterPro" id="IPR046348">
    <property type="entry name" value="SIS_dom_sf"/>
</dbReference>
<dbReference type="CDD" id="cd05017">
    <property type="entry name" value="SIS_PGI_PMI_1"/>
    <property type="match status" value="1"/>
</dbReference>
<sequence>MRSRGRVVNNTGYQRMKELIWGLPEQLSTAWEIASSAPLPSESVIDQVIVGAMGGSAMGADIVRSILEAEGGRWLTVVRDYSLPAGISEQTLILTISYSGNTEETLAVYDAAIKQRAKVVVVTSGGKLAEKAQQGGVPLILIPGGMPPRCAIGLMSVAILVVLNRLGRCRSFLPDIRETGRLVRRNLSAWHRWAVRLSRKIADRFIIVYSTSRLLDTAAYRLQCQLNENAKMLAHWGTLPEASHNEIMGFGSPLFLDGKVAVIALVDPTSHSRTLVRLGQMLKLIRGTIVENVQLESAGRSGCARLFSQVVRGDLLSIELARRRNVDPMVIPKIDRLKLVLAQKR</sequence>
<organism evidence="5">
    <name type="scientific">candidate division WOR-3 bacterium</name>
    <dbReference type="NCBI Taxonomy" id="2052148"/>
    <lineage>
        <taxon>Bacteria</taxon>
        <taxon>Bacteria division WOR-3</taxon>
    </lineage>
</organism>
<dbReference type="InterPro" id="IPR035484">
    <property type="entry name" value="SIS_PGI/PMI_1"/>
</dbReference>
<gene>
    <name evidence="4" type="ORF">ENP94_06725</name>
    <name evidence="5" type="ORF">ENS16_02375</name>
</gene>
<dbReference type="EMBL" id="DSLG01000008">
    <property type="protein sequence ID" value="HEA87682.1"/>
    <property type="molecule type" value="Genomic_DNA"/>
</dbReference>
<dbReference type="InterPro" id="IPR019490">
    <property type="entry name" value="Glu6P/Mann6P_isomerase_C"/>
</dbReference>
<dbReference type="GO" id="GO:0004347">
    <property type="term" value="F:glucose-6-phosphate isomerase activity"/>
    <property type="evidence" value="ECO:0007669"/>
    <property type="project" value="InterPro"/>
</dbReference>
<dbReference type="Pfam" id="PF10432">
    <property type="entry name" value="bact-PGI_C"/>
    <property type="match status" value="1"/>
</dbReference>
<dbReference type="PROSITE" id="PS51464">
    <property type="entry name" value="SIS"/>
    <property type="match status" value="1"/>
</dbReference>
<dbReference type="NCBIfam" id="TIGR02128">
    <property type="entry name" value="G6PI_arch"/>
    <property type="match status" value="1"/>
</dbReference>
<comment type="similarity">
    <text evidence="1">Belongs to the PGI/PMI family.</text>
</comment>
<dbReference type="AlphaFoldDB" id="A0A7C3IUS1"/>
<evidence type="ECO:0000313" key="4">
    <source>
        <dbReference type="EMBL" id="HEA87682.1"/>
    </source>
</evidence>
<evidence type="ECO:0000256" key="1">
    <source>
        <dbReference type="ARBA" id="ARBA00010523"/>
    </source>
</evidence>
<dbReference type="CDD" id="cd05637">
    <property type="entry name" value="SIS_PGI_PMI_2"/>
    <property type="match status" value="1"/>
</dbReference>
<keyword evidence="2 5" id="KW-0413">Isomerase</keyword>
<evidence type="ECO:0000259" key="3">
    <source>
        <dbReference type="PROSITE" id="PS51464"/>
    </source>
</evidence>
<feature type="domain" description="SIS" evidence="3">
    <location>
        <begin position="36"/>
        <end position="172"/>
    </location>
</feature>
<dbReference type="InterPro" id="IPR001347">
    <property type="entry name" value="SIS_dom"/>
</dbReference>
<dbReference type="SUPFAM" id="SSF53697">
    <property type="entry name" value="SIS domain"/>
    <property type="match status" value="1"/>
</dbReference>
<evidence type="ECO:0000256" key="2">
    <source>
        <dbReference type="ARBA" id="ARBA00023235"/>
    </source>
</evidence>
<dbReference type="GO" id="GO:1901135">
    <property type="term" value="P:carbohydrate derivative metabolic process"/>
    <property type="evidence" value="ECO:0007669"/>
    <property type="project" value="InterPro"/>
</dbReference>
<dbReference type="Gene3D" id="3.40.50.10490">
    <property type="entry name" value="Glucose-6-phosphate isomerase like protein, domain 1"/>
    <property type="match status" value="2"/>
</dbReference>
<evidence type="ECO:0000313" key="5">
    <source>
        <dbReference type="EMBL" id="HFJ53521.1"/>
    </source>
</evidence>
<proteinExistence type="inferred from homology"/>
<comment type="caution">
    <text evidence="5">The sequence shown here is derived from an EMBL/GenBank/DDBJ whole genome shotgun (WGS) entry which is preliminary data.</text>
</comment>
<dbReference type="GO" id="GO:0005975">
    <property type="term" value="P:carbohydrate metabolic process"/>
    <property type="evidence" value="ECO:0007669"/>
    <property type="project" value="InterPro"/>
</dbReference>
<protein>
    <submittedName>
        <fullName evidence="5">Bifunctional phosphoglucose/phosphomannose isomerase</fullName>
    </submittedName>
</protein>
<accession>A0A7C3IUS1</accession>
<name>A0A7C3IUS1_UNCW3</name>
<dbReference type="EMBL" id="DSTU01000004">
    <property type="protein sequence ID" value="HFJ53521.1"/>
    <property type="molecule type" value="Genomic_DNA"/>
</dbReference>
<dbReference type="GO" id="GO:0004476">
    <property type="term" value="F:mannose-6-phosphate isomerase activity"/>
    <property type="evidence" value="ECO:0007669"/>
    <property type="project" value="InterPro"/>
</dbReference>